<keyword evidence="3" id="KW-1185">Reference proteome</keyword>
<dbReference type="KEGG" id="fpn:ABE65_004830"/>
<dbReference type="Pfam" id="PF00583">
    <property type="entry name" value="Acetyltransf_1"/>
    <property type="match status" value="1"/>
</dbReference>
<dbReference type="InterPro" id="IPR016181">
    <property type="entry name" value="Acyl_CoA_acyltransferase"/>
</dbReference>
<sequence>MITFERMDNMQFKEYLKFMLPDYIRDTAEHYKLDQELATEKAQKQMEQLLPDEEQTEGQHLFHIKEGQDLAGYLWFHVSKEEKKAFLYHIYVLNAFRKRGIAQTALRFFENESKDEGADYVGLHVFGSNENAIDLYKKLGYKQASISMNKVL</sequence>
<gene>
    <name evidence="2" type="ORF">ABE65_004830</name>
</gene>
<protein>
    <recommendedName>
        <fullName evidence="1">N-acetyltransferase domain-containing protein</fullName>
    </recommendedName>
</protein>
<dbReference type="InterPro" id="IPR000182">
    <property type="entry name" value="GNAT_dom"/>
</dbReference>
<accession>A0A161J6I4</accession>
<name>A0A161J6I4_9BACL</name>
<dbReference type="CDD" id="cd04301">
    <property type="entry name" value="NAT_SF"/>
    <property type="match status" value="1"/>
</dbReference>
<dbReference type="AlphaFoldDB" id="A0A161J6I4"/>
<dbReference type="PROSITE" id="PS51186">
    <property type="entry name" value="GNAT"/>
    <property type="match status" value="1"/>
</dbReference>
<dbReference type="STRING" id="1221500.ABE65_004830"/>
<dbReference type="Proteomes" id="UP000076623">
    <property type="component" value="Chromosome"/>
</dbReference>
<reference evidence="2 3" key="1">
    <citation type="submission" date="2016-04" db="EMBL/GenBank/DDBJ databases">
        <title>Complete genome sequence of Fictibacillus phosphorivorans G25-29, a strain toxic to nematodes.</title>
        <authorList>
            <person name="Zheng Z."/>
        </authorList>
    </citation>
    <scope>NUCLEOTIDE SEQUENCE [LARGE SCALE GENOMIC DNA]</scope>
    <source>
        <strain evidence="2 3">G25-29</strain>
    </source>
</reference>
<dbReference type="RefSeq" id="WP_066391934.1">
    <property type="nucleotide sequence ID" value="NZ_CP015378.1"/>
</dbReference>
<dbReference type="EMBL" id="CP015378">
    <property type="protein sequence ID" value="ANC76169.1"/>
    <property type="molecule type" value="Genomic_DNA"/>
</dbReference>
<organism evidence="2 3">
    <name type="scientific">Fictibacillus phosphorivorans</name>
    <dbReference type="NCBI Taxonomy" id="1221500"/>
    <lineage>
        <taxon>Bacteria</taxon>
        <taxon>Bacillati</taxon>
        <taxon>Bacillota</taxon>
        <taxon>Bacilli</taxon>
        <taxon>Bacillales</taxon>
        <taxon>Fictibacillaceae</taxon>
        <taxon>Fictibacillus</taxon>
    </lineage>
</organism>
<dbReference type="GO" id="GO:0016747">
    <property type="term" value="F:acyltransferase activity, transferring groups other than amino-acyl groups"/>
    <property type="evidence" value="ECO:0007669"/>
    <property type="project" value="InterPro"/>
</dbReference>
<dbReference type="SUPFAM" id="SSF55729">
    <property type="entry name" value="Acyl-CoA N-acyltransferases (Nat)"/>
    <property type="match status" value="1"/>
</dbReference>
<dbReference type="InterPro" id="IPR052829">
    <property type="entry name" value="N-acetyltransferase_domain"/>
</dbReference>
<evidence type="ECO:0000313" key="2">
    <source>
        <dbReference type="EMBL" id="ANC76169.1"/>
    </source>
</evidence>
<dbReference type="PANTHER" id="PTHR43259">
    <property type="entry name" value="SPT10P"/>
    <property type="match status" value="1"/>
</dbReference>
<dbReference type="Gene3D" id="3.40.630.30">
    <property type="match status" value="1"/>
</dbReference>
<evidence type="ECO:0000313" key="3">
    <source>
        <dbReference type="Proteomes" id="UP000076623"/>
    </source>
</evidence>
<evidence type="ECO:0000259" key="1">
    <source>
        <dbReference type="PROSITE" id="PS51186"/>
    </source>
</evidence>
<dbReference type="PANTHER" id="PTHR43259:SF1">
    <property type="entry name" value="N-ACETYLTRANSFERASE DOMAIN-CONTAINING PROTEIN"/>
    <property type="match status" value="1"/>
</dbReference>
<proteinExistence type="predicted"/>
<feature type="domain" description="N-acetyltransferase" evidence="1">
    <location>
        <begin position="18"/>
        <end position="152"/>
    </location>
</feature>